<dbReference type="InterPro" id="IPR036643">
    <property type="entry name" value="RNApol_insert_sf"/>
</dbReference>
<reference evidence="13 14" key="1">
    <citation type="journal article" date="2016" name="Nat. Commun.">
        <title>Thousands of microbial genomes shed light on interconnected biogeochemical processes in an aquifer system.</title>
        <authorList>
            <person name="Anantharaman K."/>
            <person name="Brown C.T."/>
            <person name="Hug L.A."/>
            <person name="Sharon I."/>
            <person name="Castelle C.J."/>
            <person name="Probst A.J."/>
            <person name="Thomas B.C."/>
            <person name="Singh A."/>
            <person name="Wilkins M.J."/>
            <person name="Karaoz U."/>
            <person name="Brodie E.L."/>
            <person name="Williams K.H."/>
            <person name="Hubbard S.S."/>
            <person name="Banfield J.F."/>
        </authorList>
    </citation>
    <scope>NUCLEOTIDE SEQUENCE [LARGE SCALE GENOMIC DNA]</scope>
</reference>
<dbReference type="Pfam" id="PF01000">
    <property type="entry name" value="RNA_pol_A_bac"/>
    <property type="match status" value="1"/>
</dbReference>
<dbReference type="GO" id="GO:0000428">
    <property type="term" value="C:DNA-directed RNA polymerase complex"/>
    <property type="evidence" value="ECO:0007669"/>
    <property type="project" value="UniProtKB-KW"/>
</dbReference>
<dbReference type="Pfam" id="PF03118">
    <property type="entry name" value="RNA_pol_A_CTD"/>
    <property type="match status" value="1"/>
</dbReference>
<dbReference type="InterPro" id="IPR011260">
    <property type="entry name" value="RNAP_asu_C"/>
</dbReference>
<organism evidence="13 14">
    <name type="scientific">Candidatus Solincola sediminis</name>
    <dbReference type="NCBI Taxonomy" id="1797199"/>
    <lineage>
        <taxon>Bacteria</taxon>
        <taxon>Bacillati</taxon>
        <taxon>Actinomycetota</taxon>
        <taxon>Candidatus Geothermincolia</taxon>
        <taxon>Candidatus Geothermincolales</taxon>
        <taxon>Candidatus Geothermincolaceae</taxon>
        <taxon>Candidatus Solincola</taxon>
    </lineage>
</organism>
<evidence type="ECO:0000256" key="6">
    <source>
        <dbReference type="ARBA" id="ARBA00022695"/>
    </source>
</evidence>
<evidence type="ECO:0000256" key="10">
    <source>
        <dbReference type="ARBA" id="ARBA00048552"/>
    </source>
</evidence>
<dbReference type="SUPFAM" id="SSF56553">
    <property type="entry name" value="Insert subdomain of RNA polymerase alpha subunit"/>
    <property type="match status" value="1"/>
</dbReference>
<evidence type="ECO:0000256" key="4">
    <source>
        <dbReference type="ARBA" id="ARBA00022478"/>
    </source>
</evidence>
<dbReference type="EC" id="2.7.7.6" evidence="2 11"/>
<evidence type="ECO:0000256" key="1">
    <source>
        <dbReference type="ARBA" id="ARBA00007123"/>
    </source>
</evidence>
<name>A0A1F2WI06_9ACTN</name>
<protein>
    <recommendedName>
        <fullName evidence="3 11">DNA-directed RNA polymerase subunit alpha</fullName>
        <shortName evidence="11">RNAP subunit alpha</shortName>
        <ecNumber evidence="2 11">2.7.7.6</ecNumber>
    </recommendedName>
    <alternativeName>
        <fullName evidence="9 11">RNA polymerase subunit alpha</fullName>
    </alternativeName>
    <alternativeName>
        <fullName evidence="8 11">Transcriptase subunit alpha</fullName>
    </alternativeName>
</protein>
<dbReference type="NCBIfam" id="NF003519">
    <property type="entry name" value="PRK05182.2-5"/>
    <property type="match status" value="1"/>
</dbReference>
<dbReference type="HAMAP" id="MF_00059">
    <property type="entry name" value="RNApol_bact_RpoA"/>
    <property type="match status" value="1"/>
</dbReference>
<evidence type="ECO:0000313" key="13">
    <source>
        <dbReference type="EMBL" id="OFW56495.1"/>
    </source>
</evidence>
<dbReference type="FunFam" id="2.170.120.12:FF:000001">
    <property type="entry name" value="DNA-directed RNA polymerase subunit alpha"/>
    <property type="match status" value="1"/>
</dbReference>
<keyword evidence="6 11" id="KW-0548">Nucleotidyltransferase</keyword>
<dbReference type="GO" id="GO:0005737">
    <property type="term" value="C:cytoplasm"/>
    <property type="evidence" value="ECO:0007669"/>
    <property type="project" value="UniProtKB-ARBA"/>
</dbReference>
<dbReference type="AlphaFoldDB" id="A0A1F2WI06"/>
<proteinExistence type="inferred from homology"/>
<dbReference type="Gene3D" id="3.30.1360.10">
    <property type="entry name" value="RNA polymerase, RBP11-like subunit"/>
    <property type="match status" value="1"/>
</dbReference>
<dbReference type="GO" id="GO:0003677">
    <property type="term" value="F:DNA binding"/>
    <property type="evidence" value="ECO:0007669"/>
    <property type="project" value="UniProtKB-UniRule"/>
</dbReference>
<dbReference type="GO" id="GO:0046983">
    <property type="term" value="F:protein dimerization activity"/>
    <property type="evidence" value="ECO:0007669"/>
    <property type="project" value="InterPro"/>
</dbReference>
<accession>A0A1F2WI06</accession>
<evidence type="ECO:0000256" key="2">
    <source>
        <dbReference type="ARBA" id="ARBA00012418"/>
    </source>
</evidence>
<evidence type="ECO:0000256" key="8">
    <source>
        <dbReference type="ARBA" id="ARBA00032524"/>
    </source>
</evidence>
<dbReference type="InterPro" id="IPR011262">
    <property type="entry name" value="DNA-dir_RNA_pol_insert"/>
</dbReference>
<dbReference type="SUPFAM" id="SSF47789">
    <property type="entry name" value="C-terminal domain of RNA polymerase alpha subunit"/>
    <property type="match status" value="1"/>
</dbReference>
<dbReference type="InterPro" id="IPR036603">
    <property type="entry name" value="RBP11-like"/>
</dbReference>
<gene>
    <name evidence="11" type="primary">rpoA</name>
    <name evidence="13" type="ORF">A2Y75_10070</name>
</gene>
<feature type="domain" description="DNA-directed RNA polymerase RpoA/D/Rpb3-type" evidence="12">
    <location>
        <begin position="15"/>
        <end position="222"/>
    </location>
</feature>
<comment type="function">
    <text evidence="11">DNA-dependent RNA polymerase catalyzes the transcription of DNA into RNA using the four ribonucleoside triphosphates as substrates.</text>
</comment>
<evidence type="ECO:0000256" key="9">
    <source>
        <dbReference type="ARBA" id="ARBA00033070"/>
    </source>
</evidence>
<comment type="caution">
    <text evidence="13">The sequence shown here is derived from an EMBL/GenBank/DDBJ whole genome shotgun (WGS) entry which is preliminary data.</text>
</comment>
<evidence type="ECO:0000256" key="7">
    <source>
        <dbReference type="ARBA" id="ARBA00023163"/>
    </source>
</evidence>
<comment type="catalytic activity">
    <reaction evidence="10 11">
        <text>RNA(n) + a ribonucleoside 5'-triphosphate = RNA(n+1) + diphosphate</text>
        <dbReference type="Rhea" id="RHEA:21248"/>
        <dbReference type="Rhea" id="RHEA-COMP:14527"/>
        <dbReference type="Rhea" id="RHEA-COMP:17342"/>
        <dbReference type="ChEBI" id="CHEBI:33019"/>
        <dbReference type="ChEBI" id="CHEBI:61557"/>
        <dbReference type="ChEBI" id="CHEBI:140395"/>
        <dbReference type="EC" id="2.7.7.6"/>
    </reaction>
</comment>
<keyword evidence="4 11" id="KW-0240">DNA-directed RNA polymerase</keyword>
<dbReference type="Gene3D" id="1.10.150.20">
    <property type="entry name" value="5' to 3' exonuclease, C-terminal subdomain"/>
    <property type="match status" value="1"/>
</dbReference>
<feature type="region of interest" description="Alpha N-terminal domain (alpha-NTD)" evidence="11">
    <location>
        <begin position="1"/>
        <end position="223"/>
    </location>
</feature>
<evidence type="ECO:0000313" key="14">
    <source>
        <dbReference type="Proteomes" id="UP000177876"/>
    </source>
</evidence>
<feature type="region of interest" description="Alpha C-terminal domain (alpha-CTD)" evidence="11">
    <location>
        <begin position="244"/>
        <end position="312"/>
    </location>
</feature>
<sequence>MQKPHIVVDKLEDSYGRFIIEPLERGLGHTMGNSMRRILLSSIPGAAITAIRIEGVVHEFETMDGVKEDTMDIILNLKGVILRVNGEGQFSLFLDVTGPKTVTAKDIEAPPEVEIINPELKIATLNKKAKMKMEMTAQKGRGYVSSERLTGPRDVAGTIPLDAMFTPVIRVSYQVEDTRVGQRTDYDRLILDIVTNGSMDAKEALLKASQILSGHVNIFTSLSEGEEETKEVIFGKETTPAGAKDLQLPIEDLELPVRVLNCLHRGGINTVGQLVEKTEDDLLALRSFGARSIEDVKEKLEKRGFGLRSRED</sequence>
<dbReference type="STRING" id="1797197.A2Y75_10070"/>
<evidence type="ECO:0000256" key="11">
    <source>
        <dbReference type="HAMAP-Rule" id="MF_00059"/>
    </source>
</evidence>
<evidence type="ECO:0000259" key="12">
    <source>
        <dbReference type="SMART" id="SM00662"/>
    </source>
</evidence>
<dbReference type="CDD" id="cd06928">
    <property type="entry name" value="RNAP_alpha_NTD"/>
    <property type="match status" value="1"/>
</dbReference>
<comment type="domain">
    <text evidence="11">The N-terminal domain is essential for RNAP assembly and basal transcription, whereas the C-terminal domain is involved in interaction with transcriptional regulators and with upstream promoter elements.</text>
</comment>
<comment type="similarity">
    <text evidence="1 11">Belongs to the RNA polymerase alpha chain family.</text>
</comment>
<evidence type="ECO:0000256" key="3">
    <source>
        <dbReference type="ARBA" id="ARBA00015972"/>
    </source>
</evidence>
<dbReference type="NCBIfam" id="NF003513">
    <property type="entry name" value="PRK05182.1-2"/>
    <property type="match status" value="1"/>
</dbReference>
<dbReference type="Pfam" id="PF01193">
    <property type="entry name" value="RNA_pol_L"/>
    <property type="match status" value="1"/>
</dbReference>
<dbReference type="Proteomes" id="UP000177876">
    <property type="component" value="Unassembled WGS sequence"/>
</dbReference>
<comment type="subunit">
    <text evidence="11">Homodimer. The RNAP catalytic core consists of 2 alpha, 1 beta, 1 beta' and 1 omega subunit. When a sigma factor is associated with the core the holoenzyme is formed, which can initiate transcription.</text>
</comment>
<keyword evidence="7 11" id="KW-0804">Transcription</keyword>
<dbReference type="InterPro" id="IPR011773">
    <property type="entry name" value="DNA-dir_RpoA"/>
</dbReference>
<dbReference type="SUPFAM" id="SSF55257">
    <property type="entry name" value="RBP11-like subunits of RNA polymerase"/>
    <property type="match status" value="1"/>
</dbReference>
<evidence type="ECO:0000256" key="5">
    <source>
        <dbReference type="ARBA" id="ARBA00022679"/>
    </source>
</evidence>
<dbReference type="GO" id="GO:0003899">
    <property type="term" value="F:DNA-directed RNA polymerase activity"/>
    <property type="evidence" value="ECO:0007669"/>
    <property type="project" value="UniProtKB-UniRule"/>
</dbReference>
<dbReference type="GO" id="GO:0006351">
    <property type="term" value="P:DNA-templated transcription"/>
    <property type="evidence" value="ECO:0007669"/>
    <property type="project" value="UniProtKB-UniRule"/>
</dbReference>
<keyword evidence="5 11" id="KW-0808">Transferase</keyword>
<dbReference type="SMART" id="SM00662">
    <property type="entry name" value="RPOLD"/>
    <property type="match status" value="1"/>
</dbReference>
<dbReference type="Gene3D" id="2.170.120.12">
    <property type="entry name" value="DNA-directed RNA polymerase, insert domain"/>
    <property type="match status" value="1"/>
</dbReference>
<dbReference type="NCBIfam" id="TIGR02027">
    <property type="entry name" value="rpoA"/>
    <property type="match status" value="1"/>
</dbReference>
<dbReference type="InterPro" id="IPR011263">
    <property type="entry name" value="DNA-dir_RNA_pol_RpoA/D/Rpb3"/>
</dbReference>
<dbReference type="EMBL" id="MELK01000045">
    <property type="protein sequence ID" value="OFW56495.1"/>
    <property type="molecule type" value="Genomic_DNA"/>
</dbReference>